<comment type="caution">
    <text evidence="2">The sequence shown here is derived from an EMBL/GenBank/DDBJ whole genome shotgun (WGS) entry which is preliminary data.</text>
</comment>
<evidence type="ECO:0000256" key="1">
    <source>
        <dbReference type="ARBA" id="ARBA00010139"/>
    </source>
</evidence>
<protein>
    <recommendedName>
        <fullName evidence="4">FAD/NAD(P)-binding domain-containing protein</fullName>
    </recommendedName>
</protein>
<keyword evidence="3" id="KW-1185">Reference proteome</keyword>
<accession>A0AAW0FZI4</accession>
<dbReference type="SUPFAM" id="SSF51905">
    <property type="entry name" value="FAD/NAD(P)-binding domain"/>
    <property type="match status" value="1"/>
</dbReference>
<dbReference type="PANTHER" id="PTHR42877">
    <property type="entry name" value="L-ORNITHINE N(5)-MONOOXYGENASE-RELATED"/>
    <property type="match status" value="1"/>
</dbReference>
<evidence type="ECO:0008006" key="4">
    <source>
        <dbReference type="Google" id="ProtNLM"/>
    </source>
</evidence>
<name>A0AAW0FZI4_9APHY</name>
<reference evidence="2 3" key="1">
    <citation type="submission" date="2022-09" db="EMBL/GenBank/DDBJ databases">
        <authorList>
            <person name="Palmer J.M."/>
        </authorList>
    </citation>
    <scope>NUCLEOTIDE SEQUENCE [LARGE SCALE GENOMIC DNA]</scope>
    <source>
        <strain evidence="2 3">DSM 7382</strain>
    </source>
</reference>
<dbReference type="InterPro" id="IPR051209">
    <property type="entry name" value="FAD-bind_Monooxygenase_sf"/>
</dbReference>
<dbReference type="Pfam" id="PF13450">
    <property type="entry name" value="NAD_binding_8"/>
    <property type="match status" value="1"/>
</dbReference>
<dbReference type="EMBL" id="JASBNA010000016">
    <property type="protein sequence ID" value="KAK7686488.1"/>
    <property type="molecule type" value="Genomic_DNA"/>
</dbReference>
<proteinExistence type="inferred from homology"/>
<evidence type="ECO:0000313" key="3">
    <source>
        <dbReference type="Proteomes" id="UP001385951"/>
    </source>
</evidence>
<comment type="similarity">
    <text evidence="1">Belongs to the FAD-binding monooxygenase family.</text>
</comment>
<evidence type="ECO:0000313" key="2">
    <source>
        <dbReference type="EMBL" id="KAK7686488.1"/>
    </source>
</evidence>
<dbReference type="Proteomes" id="UP001385951">
    <property type="component" value="Unassembled WGS sequence"/>
</dbReference>
<dbReference type="InterPro" id="IPR036188">
    <property type="entry name" value="FAD/NAD-bd_sf"/>
</dbReference>
<dbReference type="Gene3D" id="3.50.50.60">
    <property type="entry name" value="FAD/NAD(P)-binding domain"/>
    <property type="match status" value="2"/>
</dbReference>
<dbReference type="AlphaFoldDB" id="A0AAW0FZI4"/>
<gene>
    <name evidence="2" type="ORF">QCA50_010085</name>
</gene>
<sequence length="580" mass="65222">MERFLNILYPNRAPDGLPPSEPDKLGSFSIDEGRPLKVIIVGAGFTGVTAAIGFQRHVPNVDITVYEKNGGVGGKWYTHAYPGLTSDIPSHCYQLSFEPKTDWSSFYASPPEILSYINHLVSKYDLASRIQPRHQLMHARWDAPTSKWHVYLQRPSETSTTGFEEFEDTADVLFSAMGAFSKWHWPDIEGLSKFKGQMFHAATWERKRSWHTEMDNWGQKTVGVIGIAESGVHLVPAIQPRVKHLYNYVQEQTYISPPLGSDILTELTEGDVALNNYSFTEEEKKRFSKAETYDVFVHRLEDSLNSIFSSTSNGREIQNAAKKAFKKNMLKRLEKKPWIADHLIPEFGPGCQHLPPGPGYLEALCADNVDFVPTDIKRITEDGVELTDDTHHPLDILICATGYTTTYTHPCPIVGLNNTHLSAKWNPHPRTYLSVCVDEFPNFFLAEGPGSGVEGAGAGLVGVVEGQVGYAVEVVGKMGRERLGSVVVKKEAVRAFDEYRKRYFSKEYTQSSNGKTKERWEESQWPGSHLHALTALSHPRWEDFDYTPLDNAQHTLYWLGDGSTVNEKTMTGDGRCMVSR</sequence>
<dbReference type="PANTHER" id="PTHR42877:SF7">
    <property type="entry name" value="FLAVIN-BINDING MONOOXYGENASE-RELATED"/>
    <property type="match status" value="1"/>
</dbReference>
<organism evidence="2 3">
    <name type="scientific">Cerrena zonata</name>
    <dbReference type="NCBI Taxonomy" id="2478898"/>
    <lineage>
        <taxon>Eukaryota</taxon>
        <taxon>Fungi</taxon>
        <taxon>Dikarya</taxon>
        <taxon>Basidiomycota</taxon>
        <taxon>Agaricomycotina</taxon>
        <taxon>Agaricomycetes</taxon>
        <taxon>Polyporales</taxon>
        <taxon>Cerrenaceae</taxon>
        <taxon>Cerrena</taxon>
    </lineage>
</organism>